<dbReference type="GeneID" id="83054776"/>
<dbReference type="EMBL" id="WBKH01000007">
    <property type="protein sequence ID" value="KAB1477909.1"/>
    <property type="molecule type" value="Genomic_DNA"/>
</dbReference>
<reference evidence="1 2" key="1">
    <citation type="submission" date="2019-09" db="EMBL/GenBank/DDBJ databases">
        <title>Draft genome sequence of 3 type strains from the CCUG.</title>
        <authorList>
            <person name="Pineiro-Iglesias B."/>
            <person name="Tunovic T."/>
            <person name="Unosson C."/>
            <person name="Inganas E."/>
            <person name="Ohlen M."/>
            <person name="Cardew S."/>
            <person name="Jensie-Markopoulos S."/>
            <person name="Salva-Serra F."/>
            <person name="Jaen-Luchoro D."/>
            <person name="Karlsson R."/>
            <person name="Svensson-Stadler L."/>
            <person name="Chun J."/>
            <person name="Moore E."/>
        </authorList>
    </citation>
    <scope>NUCLEOTIDE SEQUENCE [LARGE SCALE GENOMIC DNA]</scope>
    <source>
        <strain evidence="1 2">CCUG 65427</strain>
    </source>
</reference>
<proteinExistence type="predicted"/>
<dbReference type="Gene3D" id="3.40.470.10">
    <property type="entry name" value="Uracil-DNA glycosylase-like domain"/>
    <property type="match status" value="1"/>
</dbReference>
<dbReference type="InterPro" id="IPR036895">
    <property type="entry name" value="Uracil-DNA_glycosylase-like_sf"/>
</dbReference>
<gene>
    <name evidence="1" type="ORF">F8R14_07425</name>
</gene>
<evidence type="ECO:0000313" key="1">
    <source>
        <dbReference type="EMBL" id="KAB1477909.1"/>
    </source>
</evidence>
<name>A0A833CAT0_9FIRM</name>
<comment type="caution">
    <text evidence="1">The sequence shown here is derived from an EMBL/GenBank/DDBJ whole genome shotgun (WGS) entry which is preliminary data.</text>
</comment>
<dbReference type="AlphaFoldDB" id="A0A833CAT0"/>
<dbReference type="Proteomes" id="UP000434554">
    <property type="component" value="Unassembled WGS sequence"/>
</dbReference>
<sequence length="231" mass="27230">MRYFNETEKRLAERYHHMELGTCKICEECHKKEHLSLPIGCWCVGSDFNKTSKRILFVGKNARNNPGTIEDGFRNPFQYTRESLWNKSWPYWSYTRAITQRIFGDDSIEHIAFTNIVKCNNSGGKDTTSDFVKSNCILNLKVLQQELKVIHPTHIIFYTAWYYDDYIPNVFDRYNIHYNGSKDIGKRKMPWQEAISTLGNQTFHVLRVGHPQCKKKSDFVYEISKWLEPAL</sequence>
<dbReference type="SUPFAM" id="SSF52141">
    <property type="entry name" value="Uracil-DNA glycosylase-like"/>
    <property type="match status" value="1"/>
</dbReference>
<dbReference type="RefSeq" id="WP_127007600.1">
    <property type="nucleotide sequence ID" value="NZ_CAUENZ010000001.1"/>
</dbReference>
<evidence type="ECO:0008006" key="3">
    <source>
        <dbReference type="Google" id="ProtNLM"/>
    </source>
</evidence>
<evidence type="ECO:0000313" key="2">
    <source>
        <dbReference type="Proteomes" id="UP000434554"/>
    </source>
</evidence>
<accession>A0A833CAT0</accession>
<protein>
    <recommendedName>
        <fullName evidence="3">Uracil-DNA glycosylase-like domain-containing protein</fullName>
    </recommendedName>
</protein>
<organism evidence="1 2">
    <name type="scientific">Veillonella seminalis</name>
    <dbReference type="NCBI Taxonomy" id="1502943"/>
    <lineage>
        <taxon>Bacteria</taxon>
        <taxon>Bacillati</taxon>
        <taxon>Bacillota</taxon>
        <taxon>Negativicutes</taxon>
        <taxon>Veillonellales</taxon>
        <taxon>Veillonellaceae</taxon>
        <taxon>Veillonella</taxon>
    </lineage>
</organism>